<accession>G9P1P7</accession>
<organism evidence="1 2">
    <name type="scientific">Hypocrea atroviridis (strain ATCC 20476 / IMI 206040)</name>
    <name type="common">Trichoderma atroviride</name>
    <dbReference type="NCBI Taxonomy" id="452589"/>
    <lineage>
        <taxon>Eukaryota</taxon>
        <taxon>Fungi</taxon>
        <taxon>Dikarya</taxon>
        <taxon>Ascomycota</taxon>
        <taxon>Pezizomycotina</taxon>
        <taxon>Sordariomycetes</taxon>
        <taxon>Hypocreomycetidae</taxon>
        <taxon>Hypocreales</taxon>
        <taxon>Hypocreaceae</taxon>
        <taxon>Trichoderma</taxon>
    </lineage>
</organism>
<keyword evidence="2" id="KW-1185">Reference proteome</keyword>
<sequence length="126" mass="14401">MNEEDVTEGFLIANWSVGHYGDEALFFGVLLVSFLKNESAESSSSLQTPPEVVHVCMWTFTRLDLRVQVLNCLLALFLKDILEEYLEQEVWEIEAVNFGFLLLPYLKNDKMETVTCSMQTAISQND</sequence>
<evidence type="ECO:0000313" key="1">
    <source>
        <dbReference type="EMBL" id="EHK43379.1"/>
    </source>
</evidence>
<name>G9P1P7_HYPAI</name>
<reference evidence="1 2" key="1">
    <citation type="journal article" date="2011" name="Genome Biol.">
        <title>Comparative genome sequence analysis underscores mycoparasitism as the ancestral life style of Trichoderma.</title>
        <authorList>
            <person name="Kubicek C.P."/>
            <person name="Herrera-Estrella A."/>
            <person name="Seidl-Seiboth V."/>
            <person name="Martinez D.A."/>
            <person name="Druzhinina I.S."/>
            <person name="Thon M."/>
            <person name="Zeilinger S."/>
            <person name="Casas-Flores S."/>
            <person name="Horwitz B.A."/>
            <person name="Mukherjee P.K."/>
            <person name="Mukherjee M."/>
            <person name="Kredics L."/>
            <person name="Alcaraz L.D."/>
            <person name="Aerts A."/>
            <person name="Antal Z."/>
            <person name="Atanasova L."/>
            <person name="Cervantes-Badillo M.G."/>
            <person name="Challacombe J."/>
            <person name="Chertkov O."/>
            <person name="McCluskey K."/>
            <person name="Coulpier F."/>
            <person name="Deshpande N."/>
            <person name="von Doehren H."/>
            <person name="Ebbole D.J."/>
            <person name="Esquivel-Naranjo E.U."/>
            <person name="Fekete E."/>
            <person name="Flipphi M."/>
            <person name="Glaser F."/>
            <person name="Gomez-Rodriguez E.Y."/>
            <person name="Gruber S."/>
            <person name="Han C."/>
            <person name="Henrissat B."/>
            <person name="Hermosa R."/>
            <person name="Hernandez-Onate M."/>
            <person name="Karaffa L."/>
            <person name="Kosti I."/>
            <person name="Le Crom S."/>
            <person name="Lindquist E."/>
            <person name="Lucas S."/>
            <person name="Luebeck M."/>
            <person name="Luebeck P.S."/>
            <person name="Margeot A."/>
            <person name="Metz B."/>
            <person name="Misra M."/>
            <person name="Nevalainen H."/>
            <person name="Omann M."/>
            <person name="Packer N."/>
            <person name="Perrone G."/>
            <person name="Uresti-Rivera E.E."/>
            <person name="Salamov A."/>
            <person name="Schmoll M."/>
            <person name="Seiboth B."/>
            <person name="Shapiro H."/>
            <person name="Sukno S."/>
            <person name="Tamayo-Ramos J.A."/>
            <person name="Tisch D."/>
            <person name="Wiest A."/>
            <person name="Wilkinson H.H."/>
            <person name="Zhang M."/>
            <person name="Coutinho P.M."/>
            <person name="Kenerley C.M."/>
            <person name="Monte E."/>
            <person name="Baker S.E."/>
            <person name="Grigoriev I.V."/>
        </authorList>
    </citation>
    <scope>NUCLEOTIDE SEQUENCE [LARGE SCALE GENOMIC DNA]</scope>
    <source>
        <strain evidence="2">ATCC 20476 / IMI 206040</strain>
    </source>
</reference>
<evidence type="ECO:0000313" key="2">
    <source>
        <dbReference type="Proteomes" id="UP000005426"/>
    </source>
</evidence>
<dbReference type="AlphaFoldDB" id="G9P1P7"/>
<dbReference type="EMBL" id="ABDG02000026">
    <property type="protein sequence ID" value="EHK43379.1"/>
    <property type="molecule type" value="Genomic_DNA"/>
</dbReference>
<comment type="caution">
    <text evidence="1">The sequence shown here is derived from an EMBL/GenBank/DDBJ whole genome shotgun (WGS) entry which is preliminary data.</text>
</comment>
<proteinExistence type="predicted"/>
<protein>
    <submittedName>
        <fullName evidence="1">Uncharacterized protein</fullName>
    </submittedName>
</protein>
<gene>
    <name evidence="1" type="ORF">TRIATDRAFT_130827</name>
</gene>
<dbReference type="HOGENOM" id="CLU_1981874_0_0_1"/>
<dbReference type="Proteomes" id="UP000005426">
    <property type="component" value="Unassembled WGS sequence"/>
</dbReference>